<protein>
    <submittedName>
        <fullName evidence="3">Uncharacterized protein</fullName>
    </submittedName>
</protein>
<name>A0A8S2MZ14_9BILA</name>
<dbReference type="GO" id="GO:0019888">
    <property type="term" value="F:protein phosphatase regulator activity"/>
    <property type="evidence" value="ECO:0007669"/>
    <property type="project" value="TreeGrafter"/>
</dbReference>
<dbReference type="EMBL" id="CAJOBC010009205">
    <property type="protein sequence ID" value="CAF3981873.1"/>
    <property type="molecule type" value="Genomic_DNA"/>
</dbReference>
<dbReference type="GO" id="GO:0019903">
    <property type="term" value="F:protein phosphatase binding"/>
    <property type="evidence" value="ECO:0007669"/>
    <property type="project" value="InterPro"/>
</dbReference>
<proteinExistence type="inferred from homology"/>
<dbReference type="Pfam" id="PF04499">
    <property type="entry name" value="SAPS"/>
    <property type="match status" value="1"/>
</dbReference>
<reference evidence="3" key="1">
    <citation type="submission" date="2021-02" db="EMBL/GenBank/DDBJ databases">
        <authorList>
            <person name="Nowell W R."/>
        </authorList>
    </citation>
    <scope>NUCLEOTIDE SEQUENCE</scope>
</reference>
<feature type="non-terminal residue" evidence="3">
    <location>
        <position position="1"/>
    </location>
</feature>
<comment type="similarity">
    <text evidence="1">Belongs to the SAPS family.</text>
</comment>
<dbReference type="AlphaFoldDB" id="A0A8S2MZ14"/>
<gene>
    <name evidence="3" type="ORF">SRO942_LOCUS24561</name>
</gene>
<dbReference type="Proteomes" id="UP000681722">
    <property type="component" value="Unassembled WGS sequence"/>
</dbReference>
<evidence type="ECO:0000256" key="1">
    <source>
        <dbReference type="ARBA" id="ARBA00006180"/>
    </source>
</evidence>
<sequence length="231" mass="27143">DLLDENDLIQECLSQNKRLIDHLIQSTVMNELLQYIIHLPSEQIDERKRFRYSHVVSELLSGDFQRIQDTLLQQTNLDTLYSFLTLNETKQNDDEPIVNPILASYFSRIMITLIIRRPQEILAYLKSKETFKDDILKHLDTTSIMNILYRLISDSGEYRSDAIQWYEQINMIDSIIERFLQSNSSSVHVNAVNLLNDFVRFGIDQTAFDDGMMMNNNQNILMNDKWNNDAK</sequence>
<dbReference type="PANTHER" id="PTHR12634">
    <property type="entry name" value="SIT4 YEAST -ASSOCIATING PROTEIN-RELATED"/>
    <property type="match status" value="1"/>
</dbReference>
<evidence type="ECO:0000313" key="3">
    <source>
        <dbReference type="EMBL" id="CAF3981873.1"/>
    </source>
</evidence>
<dbReference type="PANTHER" id="PTHR12634:SF8">
    <property type="entry name" value="FIERY MOUNTAIN, ISOFORM D"/>
    <property type="match status" value="1"/>
</dbReference>
<evidence type="ECO:0000256" key="2">
    <source>
        <dbReference type="ARBA" id="ARBA00023306"/>
    </source>
</evidence>
<evidence type="ECO:0000313" key="4">
    <source>
        <dbReference type="Proteomes" id="UP000681722"/>
    </source>
</evidence>
<organism evidence="3 4">
    <name type="scientific">Didymodactylos carnosus</name>
    <dbReference type="NCBI Taxonomy" id="1234261"/>
    <lineage>
        <taxon>Eukaryota</taxon>
        <taxon>Metazoa</taxon>
        <taxon>Spiralia</taxon>
        <taxon>Gnathifera</taxon>
        <taxon>Rotifera</taxon>
        <taxon>Eurotatoria</taxon>
        <taxon>Bdelloidea</taxon>
        <taxon>Philodinida</taxon>
        <taxon>Philodinidae</taxon>
        <taxon>Didymodactylos</taxon>
    </lineage>
</organism>
<comment type="caution">
    <text evidence="3">The sequence shown here is derived from an EMBL/GenBank/DDBJ whole genome shotgun (WGS) entry which is preliminary data.</text>
</comment>
<dbReference type="InterPro" id="IPR007587">
    <property type="entry name" value="SAPS"/>
</dbReference>
<keyword evidence="2" id="KW-0131">Cell cycle</keyword>
<dbReference type="OrthoDB" id="295029at2759"/>
<accession>A0A8S2MZ14</accession>